<comment type="similarity">
    <text evidence="5 17">Belongs to the PEP-utilizing enzyme family.</text>
</comment>
<feature type="binding site" evidence="20">
    <location>
        <position position="473"/>
    </location>
    <ligand>
        <name>Mg(2+)</name>
        <dbReference type="ChEBI" id="CHEBI:18420"/>
    </ligand>
</feature>
<feature type="active site" description="Tele-phosphohistidine intermediate" evidence="18">
    <location>
        <position position="204"/>
    </location>
</feature>
<evidence type="ECO:0000256" key="12">
    <source>
        <dbReference type="ARBA" id="ARBA00022683"/>
    </source>
</evidence>
<evidence type="ECO:0000256" key="19">
    <source>
        <dbReference type="PIRSR" id="PIRSR000732-2"/>
    </source>
</evidence>
<organism evidence="24 25">
    <name type="scientific">Pacificispira spongiicola</name>
    <dbReference type="NCBI Taxonomy" id="2729598"/>
    <lineage>
        <taxon>Bacteria</taxon>
        <taxon>Pseudomonadati</taxon>
        <taxon>Pseudomonadota</taxon>
        <taxon>Alphaproteobacteria</taxon>
        <taxon>Rhodospirillales</taxon>
        <taxon>Rhodospirillaceae</taxon>
        <taxon>Pacificispira</taxon>
    </lineage>
</organism>
<keyword evidence="12 17" id="KW-0598">Phosphotransferase system</keyword>
<dbReference type="AlphaFoldDB" id="A0A7Y0HHT0"/>
<keyword evidence="9 17" id="KW-0963">Cytoplasm</keyword>
<proteinExistence type="inferred from homology"/>
<dbReference type="InterPro" id="IPR024692">
    <property type="entry name" value="PTS_EI"/>
</dbReference>
<evidence type="ECO:0000256" key="11">
    <source>
        <dbReference type="ARBA" id="ARBA00022679"/>
    </source>
</evidence>
<feature type="domain" description="Phosphotransferase system enzyme I N-terminal" evidence="23">
    <location>
        <begin position="15"/>
        <end position="141"/>
    </location>
</feature>
<keyword evidence="14 17" id="KW-0418">Kinase</keyword>
<dbReference type="PROSITE" id="PS00742">
    <property type="entry name" value="PEP_ENZYMES_2"/>
    <property type="match status" value="1"/>
</dbReference>
<comment type="cofactor">
    <cofactor evidence="2 17 20">
        <name>Mg(2+)</name>
        <dbReference type="ChEBI" id="CHEBI:18420"/>
    </cofactor>
</comment>
<feature type="binding site" evidence="19">
    <location>
        <position position="347"/>
    </location>
    <ligand>
        <name>phosphoenolpyruvate</name>
        <dbReference type="ChEBI" id="CHEBI:58702"/>
    </ligand>
</feature>
<evidence type="ECO:0000256" key="8">
    <source>
        <dbReference type="ARBA" id="ARBA00022448"/>
    </source>
</evidence>
<keyword evidence="24" id="KW-0670">Pyruvate</keyword>
<evidence type="ECO:0000256" key="13">
    <source>
        <dbReference type="ARBA" id="ARBA00022723"/>
    </source>
</evidence>
<dbReference type="GO" id="GO:0008965">
    <property type="term" value="F:phosphoenolpyruvate-protein phosphotransferase activity"/>
    <property type="evidence" value="ECO:0007669"/>
    <property type="project" value="UniProtKB-EC"/>
</dbReference>
<comment type="function">
    <text evidence="3 17">General (non sugar-specific) component of the phosphoenolpyruvate-dependent sugar phosphotransferase system (sugar PTS). This major carbohydrate active-transport system catalyzes the phosphorylation of incoming sugar substrates concomitantly with their translocation across the cell membrane. Enzyme I transfers the phosphoryl group from phosphoenolpyruvate (PEP) to the phosphoryl carrier protein (HPr).</text>
</comment>
<gene>
    <name evidence="24" type="primary">ptsP</name>
    <name evidence="24" type="ORF">HH303_15010</name>
</gene>
<comment type="caution">
    <text evidence="24">The sequence shown here is derived from an EMBL/GenBank/DDBJ whole genome shotgun (WGS) entry which is preliminary data.</text>
</comment>
<keyword evidence="15 17" id="KW-0460">Magnesium</keyword>
<feature type="binding site" evidence="19">
    <location>
        <begin position="472"/>
        <end position="473"/>
    </location>
    <ligand>
        <name>phosphoenolpyruvate</name>
        <dbReference type="ChEBI" id="CHEBI:58702"/>
    </ligand>
</feature>
<comment type="catalytic activity">
    <reaction evidence="1 17">
        <text>L-histidyl-[protein] + phosphoenolpyruvate = N(pros)-phospho-L-histidyl-[protein] + pyruvate</text>
        <dbReference type="Rhea" id="RHEA:23880"/>
        <dbReference type="Rhea" id="RHEA-COMP:9745"/>
        <dbReference type="Rhea" id="RHEA-COMP:9746"/>
        <dbReference type="ChEBI" id="CHEBI:15361"/>
        <dbReference type="ChEBI" id="CHEBI:29979"/>
        <dbReference type="ChEBI" id="CHEBI:58702"/>
        <dbReference type="ChEBI" id="CHEBI:64837"/>
        <dbReference type="EC" id="2.7.3.9"/>
    </reaction>
</comment>
<dbReference type="InterPro" id="IPR036637">
    <property type="entry name" value="Phosphohistidine_dom_sf"/>
</dbReference>
<dbReference type="Pfam" id="PF02896">
    <property type="entry name" value="PEP-utilizers_C"/>
    <property type="match status" value="1"/>
</dbReference>
<evidence type="ECO:0000256" key="4">
    <source>
        <dbReference type="ARBA" id="ARBA00004496"/>
    </source>
</evidence>
<keyword evidence="13 17" id="KW-0479">Metal-binding</keyword>
<dbReference type="PANTHER" id="PTHR46244:SF3">
    <property type="entry name" value="PHOSPHOENOLPYRUVATE-PROTEIN PHOSPHOTRANSFERASE"/>
    <property type="match status" value="1"/>
</dbReference>
<dbReference type="PANTHER" id="PTHR46244">
    <property type="entry name" value="PHOSPHOENOLPYRUVATE-PROTEIN PHOSPHOTRANSFERASE"/>
    <property type="match status" value="1"/>
</dbReference>
<keyword evidence="11 17" id="KW-0808">Transferase</keyword>
<evidence type="ECO:0000259" key="21">
    <source>
        <dbReference type="Pfam" id="PF00391"/>
    </source>
</evidence>
<feature type="binding site" evidence="19">
    <location>
        <position position="311"/>
    </location>
    <ligand>
        <name>phosphoenolpyruvate</name>
        <dbReference type="ChEBI" id="CHEBI:58702"/>
    </ligand>
</feature>
<evidence type="ECO:0000256" key="5">
    <source>
        <dbReference type="ARBA" id="ARBA00007837"/>
    </source>
</evidence>
<evidence type="ECO:0000256" key="6">
    <source>
        <dbReference type="ARBA" id="ARBA00012232"/>
    </source>
</evidence>
<protein>
    <recommendedName>
        <fullName evidence="7 17">Phosphoenolpyruvate-protein phosphotransferase</fullName>
        <ecNumber evidence="6 17">2.7.3.9</ecNumber>
    </recommendedName>
    <alternativeName>
        <fullName evidence="16 17">Phosphotransferase system, enzyme I</fullName>
    </alternativeName>
</protein>
<dbReference type="SUPFAM" id="SSF52009">
    <property type="entry name" value="Phosphohistidine domain"/>
    <property type="match status" value="1"/>
</dbReference>
<evidence type="ECO:0000259" key="22">
    <source>
        <dbReference type="Pfam" id="PF02896"/>
    </source>
</evidence>
<dbReference type="RefSeq" id="WP_169626184.1">
    <property type="nucleotide sequence ID" value="NZ_JABBNT010000004.1"/>
</dbReference>
<dbReference type="SUPFAM" id="SSF47831">
    <property type="entry name" value="Enzyme I of the PEP:sugar phosphotransferase system HPr-binding (sub)domain"/>
    <property type="match status" value="1"/>
</dbReference>
<evidence type="ECO:0000256" key="20">
    <source>
        <dbReference type="PIRSR" id="PIRSR000732-3"/>
    </source>
</evidence>
<dbReference type="GO" id="GO:0046872">
    <property type="term" value="F:metal ion binding"/>
    <property type="evidence" value="ECO:0007669"/>
    <property type="project" value="UniProtKB-KW"/>
</dbReference>
<dbReference type="Gene3D" id="3.20.20.60">
    <property type="entry name" value="Phosphoenolpyruvate-binding domains"/>
    <property type="match status" value="1"/>
</dbReference>
<dbReference type="Proteomes" id="UP000539372">
    <property type="component" value="Unassembled WGS sequence"/>
</dbReference>
<dbReference type="InterPro" id="IPR000121">
    <property type="entry name" value="PEP_util_C"/>
</dbReference>
<evidence type="ECO:0000256" key="14">
    <source>
        <dbReference type="ARBA" id="ARBA00022777"/>
    </source>
</evidence>
<dbReference type="GO" id="GO:0005737">
    <property type="term" value="C:cytoplasm"/>
    <property type="evidence" value="ECO:0007669"/>
    <property type="project" value="UniProtKB-SubCell"/>
</dbReference>
<dbReference type="EC" id="2.7.3.9" evidence="6 17"/>
<name>A0A7Y0HHT0_9PROT</name>
<dbReference type="PRINTS" id="PR01736">
    <property type="entry name" value="PHPHTRNFRASE"/>
</dbReference>
<sequence length="590" mass="63978">MTAGRDQNRDQEVLTGIGVSPGIAFGRASRIDRGGFSIPDTLVEEAERDDEVERLEKAVRKSRRQILALKRIRRRMSDAVADELADILEAHAQMLGETRLVRGARDRIRSDGLTAAAAMKRESDTLIDGFQAMDNRYLAARADDIREVAHRVLRNLTAEPKNAFAEAAHGAILIAEAISPADTALMRPDRVPGFVAVQGGAQGHTAILARSLGIPAVLGIGADAMNIPAGTPVILDGQEGLLIVNPEPATESRYREKLAAQERERRRLEALIGEPAATRDGVSVRLEANLELPGEAETAMRNGADGVGLFRTEFLFMNRDDAPSEDEQYEVLAAVVSAMKGRPVTIRTIDVGGEKLSYALGNDIGTSANPALGLRAIRLSLKRPKLLETQLCAILRASALGPVRILLPMITTAQEVRKVRDIMTRMIRRLRRRGVELPETPPPLGVMIEVPGAALAADALAQVSDFFALGTNDLTQYTLAIDRSDDQVAHLYNPLHPGVLRLMDFTIQAALRARIPVSVCGEIAGDPALTALLLGLGVRDLSMAATALLRVKQRLRQIEFTSAAARARMVLESHDAVRTRMLLEDLNGLV</sequence>
<keyword evidence="10 17" id="KW-0762">Sugar transport</keyword>
<evidence type="ECO:0000313" key="24">
    <source>
        <dbReference type="EMBL" id="NMM45804.1"/>
    </source>
</evidence>
<evidence type="ECO:0000256" key="17">
    <source>
        <dbReference type="PIRNR" id="PIRNR000732"/>
    </source>
</evidence>
<dbReference type="PIRSF" id="PIRSF000732">
    <property type="entry name" value="PTS_enzyme_I"/>
    <property type="match status" value="1"/>
</dbReference>
<feature type="active site" description="Proton donor" evidence="18">
    <location>
        <position position="520"/>
    </location>
</feature>
<dbReference type="EMBL" id="JABBNT010000004">
    <property type="protein sequence ID" value="NMM45804.1"/>
    <property type="molecule type" value="Genomic_DNA"/>
</dbReference>
<dbReference type="InterPro" id="IPR008279">
    <property type="entry name" value="PEP-util_enz_mobile_dom"/>
</dbReference>
<comment type="subcellular location">
    <subcellularLocation>
        <location evidence="4 17">Cytoplasm</location>
    </subcellularLocation>
</comment>
<accession>A0A7Y0HHT0</accession>
<evidence type="ECO:0000256" key="7">
    <source>
        <dbReference type="ARBA" id="ARBA00016544"/>
    </source>
</evidence>
<evidence type="ECO:0000256" key="1">
    <source>
        <dbReference type="ARBA" id="ARBA00000683"/>
    </source>
</evidence>
<evidence type="ECO:0000256" key="2">
    <source>
        <dbReference type="ARBA" id="ARBA00001946"/>
    </source>
</evidence>
<dbReference type="InterPro" id="IPR015813">
    <property type="entry name" value="Pyrv/PenolPyrv_kinase-like_dom"/>
</dbReference>
<dbReference type="InterPro" id="IPR050499">
    <property type="entry name" value="PEP-utilizing_PTS_enzyme"/>
</dbReference>
<evidence type="ECO:0000256" key="3">
    <source>
        <dbReference type="ARBA" id="ARBA00002728"/>
    </source>
</evidence>
<evidence type="ECO:0000256" key="15">
    <source>
        <dbReference type="ARBA" id="ARBA00022842"/>
    </source>
</evidence>
<evidence type="ECO:0000256" key="9">
    <source>
        <dbReference type="ARBA" id="ARBA00022490"/>
    </source>
</evidence>
<keyword evidence="25" id="KW-1185">Reference proteome</keyword>
<feature type="domain" description="PEP-utilising enzyme C-terminal" evidence="22">
    <location>
        <begin position="269"/>
        <end position="559"/>
    </location>
</feature>
<dbReference type="GO" id="GO:0016301">
    <property type="term" value="F:kinase activity"/>
    <property type="evidence" value="ECO:0007669"/>
    <property type="project" value="UniProtKB-KW"/>
</dbReference>
<dbReference type="Gene3D" id="1.10.274.10">
    <property type="entry name" value="PtsI, HPr-binding domain"/>
    <property type="match status" value="1"/>
</dbReference>
<evidence type="ECO:0000256" key="16">
    <source>
        <dbReference type="ARBA" id="ARBA00033235"/>
    </source>
</evidence>
<evidence type="ECO:0000256" key="10">
    <source>
        <dbReference type="ARBA" id="ARBA00022597"/>
    </source>
</evidence>
<feature type="binding site" evidence="19">
    <location>
        <position position="483"/>
    </location>
    <ligand>
        <name>phosphoenolpyruvate</name>
        <dbReference type="ChEBI" id="CHEBI:58702"/>
    </ligand>
</feature>
<dbReference type="SUPFAM" id="SSF51621">
    <property type="entry name" value="Phosphoenolpyruvate/pyruvate domain"/>
    <property type="match status" value="1"/>
</dbReference>
<dbReference type="InterPro" id="IPR023151">
    <property type="entry name" value="PEP_util_CS"/>
</dbReference>
<dbReference type="NCBIfam" id="TIGR01417">
    <property type="entry name" value="PTS_I_fam"/>
    <property type="match status" value="1"/>
</dbReference>
<dbReference type="Pfam" id="PF05524">
    <property type="entry name" value="PEP-utilisers_N"/>
    <property type="match status" value="1"/>
</dbReference>
<reference evidence="24 25" key="1">
    <citation type="submission" date="2020-04" db="EMBL/GenBank/DDBJ databases">
        <title>Rhodospirillaceae bacterium KN72 isolated from deep sea.</title>
        <authorList>
            <person name="Zhang D.-C."/>
        </authorList>
    </citation>
    <scope>NUCLEOTIDE SEQUENCE [LARGE SCALE GENOMIC DNA]</scope>
    <source>
        <strain evidence="24 25">KN72</strain>
    </source>
</reference>
<dbReference type="InterPro" id="IPR008731">
    <property type="entry name" value="PTS_EIN"/>
</dbReference>
<dbReference type="Gene3D" id="3.50.30.10">
    <property type="entry name" value="Phosphohistidine domain"/>
    <property type="match status" value="1"/>
</dbReference>
<evidence type="ECO:0000259" key="23">
    <source>
        <dbReference type="Pfam" id="PF05524"/>
    </source>
</evidence>
<dbReference type="InterPro" id="IPR040442">
    <property type="entry name" value="Pyrv_kinase-like_dom_sf"/>
</dbReference>
<keyword evidence="8 17" id="KW-0813">Transport</keyword>
<feature type="domain" description="PEP-utilising enzyme mobile" evidence="21">
    <location>
        <begin position="169"/>
        <end position="240"/>
    </location>
</feature>
<dbReference type="InterPro" id="IPR036618">
    <property type="entry name" value="PtsI_HPr-bd_sf"/>
</dbReference>
<dbReference type="InterPro" id="IPR006318">
    <property type="entry name" value="PTS_EI-like"/>
</dbReference>
<evidence type="ECO:0000313" key="25">
    <source>
        <dbReference type="Proteomes" id="UP000539372"/>
    </source>
</evidence>
<dbReference type="GO" id="GO:0009401">
    <property type="term" value="P:phosphoenolpyruvate-dependent sugar phosphotransferase system"/>
    <property type="evidence" value="ECO:0007669"/>
    <property type="project" value="UniProtKB-KW"/>
</dbReference>
<feature type="binding site" evidence="20">
    <location>
        <position position="449"/>
    </location>
    <ligand>
        <name>Mg(2+)</name>
        <dbReference type="ChEBI" id="CHEBI:18420"/>
    </ligand>
</feature>
<dbReference type="Pfam" id="PF00391">
    <property type="entry name" value="PEP-utilizers"/>
    <property type="match status" value="1"/>
</dbReference>
<evidence type="ECO:0000256" key="18">
    <source>
        <dbReference type="PIRSR" id="PIRSR000732-1"/>
    </source>
</evidence>